<dbReference type="GO" id="GO:0022857">
    <property type="term" value="F:transmembrane transporter activity"/>
    <property type="evidence" value="ECO:0007669"/>
    <property type="project" value="InterPro"/>
</dbReference>
<dbReference type="GO" id="GO:0005886">
    <property type="term" value="C:plasma membrane"/>
    <property type="evidence" value="ECO:0007669"/>
    <property type="project" value="UniProtKB-SubCell"/>
</dbReference>
<evidence type="ECO:0000256" key="8">
    <source>
        <dbReference type="SAM" id="Phobius"/>
    </source>
</evidence>
<feature type="transmembrane region" description="Helical" evidence="8">
    <location>
        <begin position="240"/>
        <end position="258"/>
    </location>
</feature>
<dbReference type="PRINTS" id="PR01036">
    <property type="entry name" value="TCRTETB"/>
</dbReference>
<dbReference type="NCBIfam" id="TIGR00711">
    <property type="entry name" value="efflux_EmrB"/>
    <property type="match status" value="1"/>
</dbReference>
<proteinExistence type="inferred from homology"/>
<dbReference type="Gene3D" id="1.20.1250.20">
    <property type="entry name" value="MFS general substrate transporter like domains"/>
    <property type="match status" value="1"/>
</dbReference>
<reference evidence="11 13" key="2">
    <citation type="submission" date="2019-07" db="EMBL/GenBank/DDBJ databases">
        <title>Whole genome shotgun sequence of Kocuria flava NBRC 107626.</title>
        <authorList>
            <person name="Hosoyama A."/>
            <person name="Uohara A."/>
            <person name="Ohji S."/>
            <person name="Ichikawa N."/>
        </authorList>
    </citation>
    <scope>NUCLEOTIDE SEQUENCE [LARGE SCALE GENOMIC DNA]</scope>
    <source>
        <strain evidence="11 13">NBRC 107626</strain>
    </source>
</reference>
<comment type="subcellular location">
    <subcellularLocation>
        <location evidence="1">Cell membrane</location>
        <topology evidence="1">Multi-pass membrane protein</topology>
    </subcellularLocation>
</comment>
<dbReference type="AlphaFoldDB" id="A0A0U3H865"/>
<evidence type="ECO:0000256" key="1">
    <source>
        <dbReference type="ARBA" id="ARBA00004651"/>
    </source>
</evidence>
<feature type="transmembrane region" description="Helical" evidence="8">
    <location>
        <begin position="23"/>
        <end position="50"/>
    </location>
</feature>
<organism evidence="10 12">
    <name type="scientific">Kocuria flava</name>
    <dbReference type="NCBI Taxonomy" id="446860"/>
    <lineage>
        <taxon>Bacteria</taxon>
        <taxon>Bacillati</taxon>
        <taxon>Actinomycetota</taxon>
        <taxon>Actinomycetes</taxon>
        <taxon>Micrococcales</taxon>
        <taxon>Micrococcaceae</taxon>
        <taxon>Kocuria</taxon>
    </lineage>
</organism>
<evidence type="ECO:0000259" key="9">
    <source>
        <dbReference type="PROSITE" id="PS50850"/>
    </source>
</evidence>
<dbReference type="Pfam" id="PF07690">
    <property type="entry name" value="MFS_1"/>
    <property type="match status" value="1"/>
</dbReference>
<sequence length="493" mass="50333">MTATPETTETAPPGGRTRRGMTVMIGVLLVAAFVMVLNETVMSIALPHVMADFSVPASTAQWLTTVFMLTMAVVIPLTGFVLQRFASRAVFAGALLLFTAGTLLAALAPAFGVLVAARALQAAGTAVVLPLLTTTILTFVPVQRRGTVFGLVSVVISVAPAVGPTLSGVILSAFGWRAVFVAVLPVAVLALGLGLVLVRDIGTPRPLPLDLPSVLLSATAFGALIFGLSSIGESTEGHALLPPALPVAVGATALALFVRRQLRLQREDRALLDLRPFALRPFSIGVVVLLIAMASLFGALILLPLYLQNVRGLSALETGLAVLPGGVLMGVVAPFIGRLYDRVGPRPLAIPGAVVLAAALFLMAFLFDERTGALTVTLLHILLTLGLGFLMTPLMTSALGSLPQHLYSHGSAIMNTLQQLAGAVGTALFVTLMALGTAGAAAGGAPATAAQAAGIQQAFLVGACVAVVAVVAACFVRGPETRAAQAVSGGDAS</sequence>
<feature type="domain" description="Major facilitator superfamily (MFS) profile" evidence="9">
    <location>
        <begin position="24"/>
        <end position="481"/>
    </location>
</feature>
<dbReference type="PANTHER" id="PTHR42718">
    <property type="entry name" value="MAJOR FACILITATOR SUPERFAMILY MULTIDRUG TRANSPORTER MFSC"/>
    <property type="match status" value="1"/>
</dbReference>
<evidence type="ECO:0000313" key="12">
    <source>
        <dbReference type="Proteomes" id="UP000057181"/>
    </source>
</evidence>
<feature type="transmembrane region" description="Helical" evidence="8">
    <location>
        <begin position="420"/>
        <end position="442"/>
    </location>
</feature>
<evidence type="ECO:0000256" key="3">
    <source>
        <dbReference type="ARBA" id="ARBA00022448"/>
    </source>
</evidence>
<comment type="similarity">
    <text evidence="2">Belongs to the major facilitator superfamily. EmrB family.</text>
</comment>
<evidence type="ECO:0000256" key="5">
    <source>
        <dbReference type="ARBA" id="ARBA00022692"/>
    </source>
</evidence>
<keyword evidence="5 8" id="KW-0812">Transmembrane</keyword>
<keyword evidence="7 8" id="KW-0472">Membrane</keyword>
<dbReference type="EMBL" id="CP013254">
    <property type="protein sequence ID" value="ALU39093.1"/>
    <property type="molecule type" value="Genomic_DNA"/>
</dbReference>
<dbReference type="PANTHER" id="PTHR42718:SF9">
    <property type="entry name" value="MAJOR FACILITATOR SUPERFAMILY MULTIDRUG TRANSPORTER MFSC"/>
    <property type="match status" value="1"/>
</dbReference>
<protein>
    <submittedName>
        <fullName evidence="10">MFS transporter</fullName>
    </submittedName>
</protein>
<dbReference type="KEGG" id="kfv:AS188_04240"/>
<dbReference type="OrthoDB" id="9812221at2"/>
<dbReference type="Gene3D" id="1.20.1720.10">
    <property type="entry name" value="Multidrug resistance protein D"/>
    <property type="match status" value="1"/>
</dbReference>
<dbReference type="InterPro" id="IPR004638">
    <property type="entry name" value="EmrB-like"/>
</dbReference>
<dbReference type="InterPro" id="IPR036259">
    <property type="entry name" value="MFS_trans_sf"/>
</dbReference>
<reference evidence="10 12" key="1">
    <citation type="submission" date="2015-11" db="EMBL/GenBank/DDBJ databases">
        <title>Complete Genome Sequence of Kocuria flava strain HO-9041.</title>
        <authorList>
            <person name="Zhou M."/>
            <person name="Dai J."/>
        </authorList>
    </citation>
    <scope>NUCLEOTIDE SEQUENCE [LARGE SCALE GENOMIC DNA]</scope>
    <source>
        <strain evidence="10 12">HO-9041</strain>
    </source>
</reference>
<dbReference type="EMBL" id="BJZR01000001">
    <property type="protein sequence ID" value="GEO90760.1"/>
    <property type="molecule type" value="Genomic_DNA"/>
</dbReference>
<feature type="transmembrane region" description="Helical" evidence="8">
    <location>
        <begin position="119"/>
        <end position="140"/>
    </location>
</feature>
<dbReference type="RefSeq" id="WP_058857805.1">
    <property type="nucleotide sequence ID" value="NZ_BJZR01000001.1"/>
</dbReference>
<keyword evidence="3" id="KW-0813">Transport</keyword>
<dbReference type="InterPro" id="IPR011701">
    <property type="entry name" value="MFS"/>
</dbReference>
<evidence type="ECO:0000256" key="6">
    <source>
        <dbReference type="ARBA" id="ARBA00022989"/>
    </source>
</evidence>
<dbReference type="SUPFAM" id="SSF103473">
    <property type="entry name" value="MFS general substrate transporter"/>
    <property type="match status" value="1"/>
</dbReference>
<gene>
    <name evidence="10" type="ORF">AS188_04240</name>
    <name evidence="11" type="ORF">KFL01_00660</name>
</gene>
<feature type="transmembrane region" description="Helical" evidence="8">
    <location>
        <begin position="62"/>
        <end position="82"/>
    </location>
</feature>
<feature type="transmembrane region" description="Helical" evidence="8">
    <location>
        <begin position="279"/>
        <end position="307"/>
    </location>
</feature>
<evidence type="ECO:0000313" key="11">
    <source>
        <dbReference type="EMBL" id="GEO90760.1"/>
    </source>
</evidence>
<dbReference type="STRING" id="446860.AS188_04240"/>
<dbReference type="InterPro" id="IPR020846">
    <property type="entry name" value="MFS_dom"/>
</dbReference>
<dbReference type="PROSITE" id="PS50850">
    <property type="entry name" value="MFS"/>
    <property type="match status" value="1"/>
</dbReference>
<feature type="transmembrane region" description="Helical" evidence="8">
    <location>
        <begin position="373"/>
        <end position="399"/>
    </location>
</feature>
<feature type="transmembrane region" description="Helical" evidence="8">
    <location>
        <begin position="176"/>
        <end position="197"/>
    </location>
</feature>
<evidence type="ECO:0000256" key="4">
    <source>
        <dbReference type="ARBA" id="ARBA00022475"/>
    </source>
</evidence>
<keyword evidence="13" id="KW-1185">Reference proteome</keyword>
<dbReference type="Proteomes" id="UP000321155">
    <property type="component" value="Unassembled WGS sequence"/>
</dbReference>
<evidence type="ECO:0000256" key="2">
    <source>
        <dbReference type="ARBA" id="ARBA00008537"/>
    </source>
</evidence>
<feature type="transmembrane region" description="Helical" evidence="8">
    <location>
        <begin position="454"/>
        <end position="476"/>
    </location>
</feature>
<name>A0A0U3H865_9MICC</name>
<keyword evidence="4" id="KW-1003">Cell membrane</keyword>
<evidence type="ECO:0000256" key="7">
    <source>
        <dbReference type="ARBA" id="ARBA00023136"/>
    </source>
</evidence>
<dbReference type="Proteomes" id="UP000057181">
    <property type="component" value="Chromosome"/>
</dbReference>
<evidence type="ECO:0000313" key="13">
    <source>
        <dbReference type="Proteomes" id="UP000321155"/>
    </source>
</evidence>
<evidence type="ECO:0000313" key="10">
    <source>
        <dbReference type="EMBL" id="ALU39093.1"/>
    </source>
</evidence>
<feature type="transmembrane region" description="Helical" evidence="8">
    <location>
        <begin position="147"/>
        <end position="170"/>
    </location>
</feature>
<accession>A0A0U3H865</accession>
<feature type="transmembrane region" description="Helical" evidence="8">
    <location>
        <begin position="319"/>
        <end position="336"/>
    </location>
</feature>
<feature type="transmembrane region" description="Helical" evidence="8">
    <location>
        <begin position="89"/>
        <end position="113"/>
    </location>
</feature>
<feature type="transmembrane region" description="Helical" evidence="8">
    <location>
        <begin position="348"/>
        <end position="367"/>
    </location>
</feature>
<keyword evidence="6 8" id="KW-1133">Transmembrane helix</keyword>
<feature type="transmembrane region" description="Helical" evidence="8">
    <location>
        <begin position="209"/>
        <end position="228"/>
    </location>
</feature>